<accession>G1NH89</accession>
<dbReference type="InterPro" id="IPR042460">
    <property type="entry name" value="DCN1-like_PONY"/>
</dbReference>
<dbReference type="GO" id="GO:0000151">
    <property type="term" value="C:ubiquitin ligase complex"/>
    <property type="evidence" value="ECO:0007669"/>
    <property type="project" value="TreeGrafter"/>
</dbReference>
<organism evidence="5 6">
    <name type="scientific">Meleagris gallopavo</name>
    <name type="common">Wild turkey</name>
    <dbReference type="NCBI Taxonomy" id="9103"/>
    <lineage>
        <taxon>Eukaryota</taxon>
        <taxon>Metazoa</taxon>
        <taxon>Chordata</taxon>
        <taxon>Craniata</taxon>
        <taxon>Vertebrata</taxon>
        <taxon>Euteleostomi</taxon>
        <taxon>Archelosauria</taxon>
        <taxon>Archosauria</taxon>
        <taxon>Dinosauria</taxon>
        <taxon>Saurischia</taxon>
        <taxon>Theropoda</taxon>
        <taxon>Coelurosauria</taxon>
        <taxon>Aves</taxon>
        <taxon>Neognathae</taxon>
        <taxon>Galloanserae</taxon>
        <taxon>Galliformes</taxon>
        <taxon>Phasianidae</taxon>
        <taxon>Meleagridinae</taxon>
        <taxon>Meleagris</taxon>
    </lineage>
</organism>
<dbReference type="Gene3D" id="1.10.238.10">
    <property type="entry name" value="EF-hand"/>
    <property type="match status" value="1"/>
</dbReference>
<evidence type="ECO:0000259" key="4">
    <source>
        <dbReference type="PROSITE" id="PS51229"/>
    </source>
</evidence>
<name>G1NH89_MELGA</name>
<comment type="subcellular location">
    <subcellularLocation>
        <location evidence="1">Nucleus</location>
    </subcellularLocation>
</comment>
<dbReference type="Ensembl" id="ENSMGAT00000013421.3">
    <property type="protein sequence ID" value="ENSMGAP00000012525.3"/>
    <property type="gene ID" value="ENSMGAG00000011938.3"/>
</dbReference>
<dbReference type="InterPro" id="IPR014764">
    <property type="entry name" value="DCN-prot"/>
</dbReference>
<evidence type="ECO:0000256" key="2">
    <source>
        <dbReference type="ARBA" id="ARBA00023242"/>
    </source>
</evidence>
<dbReference type="FunFam" id="1.10.238.200:FF:000002">
    <property type="entry name" value="DCN1-like protein"/>
    <property type="match status" value="1"/>
</dbReference>
<evidence type="ECO:0000256" key="3">
    <source>
        <dbReference type="RuleBase" id="RU363131"/>
    </source>
</evidence>
<dbReference type="GO" id="GO:0032182">
    <property type="term" value="F:ubiquitin-like protein binding"/>
    <property type="evidence" value="ECO:0007669"/>
    <property type="project" value="TreeGrafter"/>
</dbReference>
<evidence type="ECO:0000313" key="5">
    <source>
        <dbReference type="Ensembl" id="ENSMGAP00000012525.3"/>
    </source>
</evidence>
<gene>
    <name evidence="5" type="primary">DCUN1D4</name>
</gene>
<dbReference type="Proteomes" id="UP000001645">
    <property type="component" value="Chromosome 4"/>
</dbReference>
<protein>
    <recommendedName>
        <fullName evidence="3">DCN1-like protein</fullName>
    </recommendedName>
    <alternativeName>
        <fullName evidence="3">Defective in cullin neddylation protein 1-like protein</fullName>
    </alternativeName>
</protein>
<dbReference type="GO" id="GO:0005634">
    <property type="term" value="C:nucleus"/>
    <property type="evidence" value="ECO:0007669"/>
    <property type="project" value="UniProtKB-SubCell"/>
</dbReference>
<reference evidence="5" key="3">
    <citation type="submission" date="2025-09" db="UniProtKB">
        <authorList>
            <consortium name="Ensembl"/>
        </authorList>
    </citation>
    <scope>IDENTIFICATION</scope>
</reference>
<dbReference type="Bgee" id="ENSMGAG00000011938">
    <property type="expression patterns" value="Expressed in brain and 17 other cell types or tissues"/>
</dbReference>
<sequence length="271" mass="31690">GLDPNQIAACQLNMVASNLHKSYLDLDMILRVESGPGYFCCYDGSCTWIQYGSVELWQTEQTQMYRKYDSTRIKAEEEVFSSKRCLEWFYEYAGTDDIVGPEGMEKFCEDIGVEPENVVMLVLAWKLDAQNMGYFTLQEWLKGMTSLQCDTTEKLRNSLDCLRSLLNEPTNFKLIYRYAFDFAREKDQRSLDINTAKCMLGLLLGKTWSLFPVFHQFLEQSKYKVINKDQWCNVLEFSRTINLDLSNYDEDGAWPVLLDEFVEWYKGKQMT</sequence>
<dbReference type="HOGENOM" id="CLU_047042_3_1_1"/>
<feature type="domain" description="DCUN1" evidence="4">
    <location>
        <begin position="80"/>
        <end position="266"/>
    </location>
</feature>
<dbReference type="PANTHER" id="PTHR12281">
    <property type="entry name" value="RP42 RELATED"/>
    <property type="match status" value="1"/>
</dbReference>
<dbReference type="PROSITE" id="PS51229">
    <property type="entry name" value="DCUN1"/>
    <property type="match status" value="1"/>
</dbReference>
<reference evidence="5 6" key="1">
    <citation type="journal article" date="2010" name="PLoS Biol.">
        <title>Multi-platform next-generation sequencing of the domestic turkey (Meleagris gallopavo): genome assembly and analysis.</title>
        <authorList>
            <person name="Dalloul R.A."/>
            <person name="Long J.A."/>
            <person name="Zimin A.V."/>
            <person name="Aslam L."/>
            <person name="Beal K."/>
            <person name="Blomberg L.A."/>
            <person name="Bouffard P."/>
            <person name="Burt D.W."/>
            <person name="Crasta O."/>
            <person name="Crooijmans R.P."/>
            <person name="Cooper K."/>
            <person name="Coulombe R.A."/>
            <person name="De S."/>
            <person name="Delany M.E."/>
            <person name="Dodgson J.B."/>
            <person name="Dong J.J."/>
            <person name="Evans C."/>
            <person name="Frederickson K.M."/>
            <person name="Flicek P."/>
            <person name="Florea L."/>
            <person name="Folkerts O."/>
            <person name="Groenen M.A."/>
            <person name="Harkins T.T."/>
            <person name="Herrero J."/>
            <person name="Hoffmann S."/>
            <person name="Megens H.J."/>
            <person name="Jiang A."/>
            <person name="de Jong P."/>
            <person name="Kaiser P."/>
            <person name="Kim H."/>
            <person name="Kim K.W."/>
            <person name="Kim S."/>
            <person name="Langenberger D."/>
            <person name="Lee M.K."/>
            <person name="Lee T."/>
            <person name="Mane S."/>
            <person name="Marcais G."/>
            <person name="Marz M."/>
            <person name="McElroy A.P."/>
            <person name="Modise T."/>
            <person name="Nefedov M."/>
            <person name="Notredame C."/>
            <person name="Paton I.R."/>
            <person name="Payne W.S."/>
            <person name="Pertea G."/>
            <person name="Prickett D."/>
            <person name="Puiu D."/>
            <person name="Qioa D."/>
            <person name="Raineri E."/>
            <person name="Ruffier M."/>
            <person name="Salzberg S.L."/>
            <person name="Schatz M.C."/>
            <person name="Scheuring C."/>
            <person name="Schmidt C.J."/>
            <person name="Schroeder S."/>
            <person name="Searle S.M."/>
            <person name="Smith E.J."/>
            <person name="Smith J."/>
            <person name="Sonstegard T.S."/>
            <person name="Stadler P.F."/>
            <person name="Tafer H."/>
            <person name="Tu Z.J."/>
            <person name="Van Tassell C.P."/>
            <person name="Vilella A.J."/>
            <person name="Williams K.P."/>
            <person name="Yorke J.A."/>
            <person name="Zhang L."/>
            <person name="Zhang H.B."/>
            <person name="Zhang X."/>
            <person name="Zhang Y."/>
            <person name="Reed K.M."/>
        </authorList>
    </citation>
    <scope>NUCLEOTIDE SEQUENCE [LARGE SCALE GENOMIC DNA]</scope>
</reference>
<dbReference type="GO" id="GO:0097602">
    <property type="term" value="F:cullin family protein binding"/>
    <property type="evidence" value="ECO:0007669"/>
    <property type="project" value="TreeGrafter"/>
</dbReference>
<evidence type="ECO:0000313" key="6">
    <source>
        <dbReference type="Proteomes" id="UP000001645"/>
    </source>
</evidence>
<dbReference type="PANTHER" id="PTHR12281:SF8">
    <property type="entry name" value="DCN1-LIKE PROTEIN 4"/>
    <property type="match status" value="1"/>
</dbReference>
<evidence type="ECO:0000256" key="1">
    <source>
        <dbReference type="ARBA" id="ARBA00004123"/>
    </source>
</evidence>
<reference evidence="5" key="2">
    <citation type="submission" date="2025-08" db="UniProtKB">
        <authorList>
            <consortium name="Ensembl"/>
        </authorList>
    </citation>
    <scope>IDENTIFICATION</scope>
</reference>
<proteinExistence type="predicted"/>
<keyword evidence="2" id="KW-0539">Nucleus</keyword>
<dbReference type="AlphaFoldDB" id="G1NH89"/>
<dbReference type="GO" id="GO:0045116">
    <property type="term" value="P:protein neddylation"/>
    <property type="evidence" value="ECO:0007669"/>
    <property type="project" value="TreeGrafter"/>
</dbReference>
<dbReference type="FunFam" id="1.10.238.10:FF:000041">
    <property type="entry name" value="DCN1-like protein"/>
    <property type="match status" value="1"/>
</dbReference>
<dbReference type="GeneTree" id="ENSGT00940000156935"/>
<dbReference type="GO" id="GO:0031624">
    <property type="term" value="F:ubiquitin conjugating enzyme binding"/>
    <property type="evidence" value="ECO:0007669"/>
    <property type="project" value="TreeGrafter"/>
</dbReference>
<dbReference type="Pfam" id="PF03556">
    <property type="entry name" value="Cullin_binding"/>
    <property type="match status" value="1"/>
</dbReference>
<keyword evidence="6" id="KW-1185">Reference proteome</keyword>
<dbReference type="Gene3D" id="1.10.238.200">
    <property type="entry name" value="Cullin, PONY binding domain"/>
    <property type="match status" value="1"/>
</dbReference>
<dbReference type="InterPro" id="IPR005176">
    <property type="entry name" value="PONY_dom"/>
</dbReference>
<dbReference type="InParanoid" id="G1NH89"/>